<dbReference type="NCBIfam" id="TIGR04409">
    <property type="entry name" value="LptC_YrbK"/>
    <property type="match status" value="1"/>
</dbReference>
<dbReference type="Proteomes" id="UP000196240">
    <property type="component" value="Unassembled WGS sequence"/>
</dbReference>
<keyword evidence="3 6" id="KW-0812">Transmembrane</keyword>
<dbReference type="Gene3D" id="2.60.450.10">
    <property type="entry name" value="Lipopolysaccharide (LPS) transport protein A like domain"/>
    <property type="match status" value="1"/>
</dbReference>
<dbReference type="PANTHER" id="PTHR37481:SF1">
    <property type="entry name" value="LIPOPOLYSACCHARIDE EXPORT SYSTEM PROTEIN LPTC"/>
    <property type="match status" value="1"/>
</dbReference>
<dbReference type="PANTHER" id="PTHR37481">
    <property type="entry name" value="LIPOPOLYSACCHARIDE EXPORT SYSTEM PROTEIN LPTC"/>
    <property type="match status" value="1"/>
</dbReference>
<evidence type="ECO:0000256" key="1">
    <source>
        <dbReference type="ARBA" id="ARBA00022475"/>
    </source>
</evidence>
<evidence type="ECO:0000256" key="2">
    <source>
        <dbReference type="ARBA" id="ARBA00022519"/>
    </source>
</evidence>
<keyword evidence="2" id="KW-0997">Cell inner membrane</keyword>
<evidence type="ECO:0000256" key="5">
    <source>
        <dbReference type="ARBA" id="ARBA00023136"/>
    </source>
</evidence>
<dbReference type="RefSeq" id="WP_087012243.1">
    <property type="nucleotide sequence ID" value="NZ_FUUY01000004.1"/>
</dbReference>
<name>A0A1R7QC76_ACIJO</name>
<keyword evidence="5 6" id="KW-0472">Membrane</keyword>
<evidence type="ECO:0000313" key="8">
    <source>
        <dbReference type="Proteomes" id="UP000196240"/>
    </source>
</evidence>
<evidence type="ECO:0000256" key="6">
    <source>
        <dbReference type="SAM" id="Phobius"/>
    </source>
</evidence>
<dbReference type="InterPro" id="IPR026265">
    <property type="entry name" value="LptC"/>
</dbReference>
<gene>
    <name evidence="7" type="ORF">ACNJC6_01507</name>
</gene>
<dbReference type="AlphaFoldDB" id="A0A1R7QC76"/>
<dbReference type="Pfam" id="PF06835">
    <property type="entry name" value="LptC"/>
    <property type="match status" value="1"/>
</dbReference>
<keyword evidence="1" id="KW-1003">Cell membrane</keyword>
<proteinExistence type="predicted"/>
<dbReference type="GO" id="GO:0015221">
    <property type="term" value="F:lipopolysaccharide transmembrane transporter activity"/>
    <property type="evidence" value="ECO:0007669"/>
    <property type="project" value="InterPro"/>
</dbReference>
<sequence length="180" mass="20272" precursor="true">MDTKVLYITAVAIAAISSGYYYYSGKGQKLEVDGAQSMTYSAEQIQLTQTDEQGNLYVRAKVDRLEQDMQKKTSKLENLNAETYKDGKVDATFYAKQANGINDNEKVVLTNQVVAKKMLDQGQMQFETAELTAFPQTRELESQHQVVVTTPQAEFVSQGLKANLNTGQYDFFHIRGKYEP</sequence>
<dbReference type="InterPro" id="IPR052363">
    <property type="entry name" value="LPS_export_LptC"/>
</dbReference>
<feature type="transmembrane region" description="Helical" evidence="6">
    <location>
        <begin position="6"/>
        <end position="23"/>
    </location>
</feature>
<accession>A0A1R7QC76</accession>
<dbReference type="EMBL" id="FUUY01000004">
    <property type="protein sequence ID" value="SJX21878.1"/>
    <property type="molecule type" value="Genomic_DNA"/>
</dbReference>
<evidence type="ECO:0000313" key="7">
    <source>
        <dbReference type="EMBL" id="SJX21878.1"/>
    </source>
</evidence>
<evidence type="ECO:0000256" key="3">
    <source>
        <dbReference type="ARBA" id="ARBA00022692"/>
    </source>
</evidence>
<protein>
    <submittedName>
        <fullName evidence="7">Lipopolysaccharide-assembly, LptC-related</fullName>
    </submittedName>
</protein>
<keyword evidence="4 6" id="KW-1133">Transmembrane helix</keyword>
<organism evidence="7 8">
    <name type="scientific">Acinetobacter johnsonii</name>
    <dbReference type="NCBI Taxonomy" id="40214"/>
    <lineage>
        <taxon>Bacteria</taxon>
        <taxon>Pseudomonadati</taxon>
        <taxon>Pseudomonadota</taxon>
        <taxon>Gammaproteobacteria</taxon>
        <taxon>Moraxellales</taxon>
        <taxon>Moraxellaceae</taxon>
        <taxon>Acinetobacter</taxon>
    </lineage>
</organism>
<dbReference type="GO" id="GO:0005886">
    <property type="term" value="C:plasma membrane"/>
    <property type="evidence" value="ECO:0007669"/>
    <property type="project" value="InterPro"/>
</dbReference>
<dbReference type="InterPro" id="IPR010664">
    <property type="entry name" value="LipoPS_assembly_LptC-rel"/>
</dbReference>
<reference evidence="7 8" key="1">
    <citation type="submission" date="2017-02" db="EMBL/GenBank/DDBJ databases">
        <authorList>
            <person name="Peterson S.W."/>
        </authorList>
    </citation>
    <scope>NUCLEOTIDE SEQUENCE [LARGE SCALE GENOMIC DNA]</scope>
    <source>
        <strain evidence="7">C6</strain>
    </source>
</reference>
<evidence type="ECO:0000256" key="4">
    <source>
        <dbReference type="ARBA" id="ARBA00022989"/>
    </source>
</evidence>
<dbReference type="GO" id="GO:0030288">
    <property type="term" value="C:outer membrane-bounded periplasmic space"/>
    <property type="evidence" value="ECO:0007669"/>
    <property type="project" value="TreeGrafter"/>
</dbReference>
<dbReference type="GO" id="GO:0017089">
    <property type="term" value="F:glycolipid transfer activity"/>
    <property type="evidence" value="ECO:0007669"/>
    <property type="project" value="TreeGrafter"/>
</dbReference>